<evidence type="ECO:0000256" key="1">
    <source>
        <dbReference type="SAM" id="MobiDB-lite"/>
    </source>
</evidence>
<reference evidence="2" key="2">
    <citation type="submission" date="2017-10" db="EMBL/GenBank/DDBJ databases">
        <title>Ladona fulva Genome sequencing and assembly.</title>
        <authorList>
            <person name="Murali S."/>
            <person name="Richards S."/>
            <person name="Bandaranaike D."/>
            <person name="Bellair M."/>
            <person name="Blankenburg K."/>
            <person name="Chao H."/>
            <person name="Dinh H."/>
            <person name="Doddapaneni H."/>
            <person name="Dugan-Rocha S."/>
            <person name="Elkadiri S."/>
            <person name="Gnanaolivu R."/>
            <person name="Hernandez B."/>
            <person name="Skinner E."/>
            <person name="Javaid M."/>
            <person name="Lee S."/>
            <person name="Li M."/>
            <person name="Ming W."/>
            <person name="Munidasa M."/>
            <person name="Muniz J."/>
            <person name="Nguyen L."/>
            <person name="Hughes D."/>
            <person name="Osuji N."/>
            <person name="Pu L.-L."/>
            <person name="Puazo M."/>
            <person name="Qu C."/>
            <person name="Quiroz J."/>
            <person name="Raj R."/>
            <person name="Weissenberger G."/>
            <person name="Xin Y."/>
            <person name="Zou X."/>
            <person name="Han Y."/>
            <person name="Worley K."/>
            <person name="Muzny D."/>
            <person name="Gibbs R."/>
        </authorList>
    </citation>
    <scope>NUCLEOTIDE SEQUENCE</scope>
    <source>
        <strain evidence="2">Sampled in the wild</strain>
    </source>
</reference>
<feature type="region of interest" description="Disordered" evidence="1">
    <location>
        <begin position="85"/>
        <end position="124"/>
    </location>
</feature>
<feature type="compositionally biased region" description="Basic and acidic residues" evidence="1">
    <location>
        <begin position="88"/>
        <end position="116"/>
    </location>
</feature>
<feature type="region of interest" description="Disordered" evidence="1">
    <location>
        <begin position="1"/>
        <end position="52"/>
    </location>
</feature>
<protein>
    <submittedName>
        <fullName evidence="2">Uncharacterized protein</fullName>
    </submittedName>
</protein>
<sequence>MNRERRRHMEDYYLDPRRCSDFGRDNLRDRSPLRPSRSREHHYSPIYYSYPRGSQPTTHMPFHIPTHFDPPPPLLRYYDAVPSIDYSRSSRPDKRSYDRSVDEFLKRTAERRERDRGRRYRNRR</sequence>
<accession>A0A8K0P567</accession>
<gene>
    <name evidence="2" type="ORF">J437_LFUL013542</name>
</gene>
<dbReference type="Proteomes" id="UP000792457">
    <property type="component" value="Unassembled WGS sequence"/>
</dbReference>
<name>A0A8K0P567_LADFU</name>
<keyword evidence="3" id="KW-1185">Reference proteome</keyword>
<organism evidence="2 3">
    <name type="scientific">Ladona fulva</name>
    <name type="common">Scarce chaser dragonfly</name>
    <name type="synonym">Libellula fulva</name>
    <dbReference type="NCBI Taxonomy" id="123851"/>
    <lineage>
        <taxon>Eukaryota</taxon>
        <taxon>Metazoa</taxon>
        <taxon>Ecdysozoa</taxon>
        <taxon>Arthropoda</taxon>
        <taxon>Hexapoda</taxon>
        <taxon>Insecta</taxon>
        <taxon>Pterygota</taxon>
        <taxon>Palaeoptera</taxon>
        <taxon>Odonata</taxon>
        <taxon>Epiprocta</taxon>
        <taxon>Anisoptera</taxon>
        <taxon>Libelluloidea</taxon>
        <taxon>Libellulidae</taxon>
        <taxon>Ladona</taxon>
    </lineage>
</organism>
<evidence type="ECO:0000313" key="3">
    <source>
        <dbReference type="Proteomes" id="UP000792457"/>
    </source>
</evidence>
<proteinExistence type="predicted"/>
<evidence type="ECO:0000313" key="2">
    <source>
        <dbReference type="EMBL" id="KAG8233527.1"/>
    </source>
</evidence>
<dbReference type="EMBL" id="KZ308725">
    <property type="protein sequence ID" value="KAG8233527.1"/>
    <property type="molecule type" value="Genomic_DNA"/>
</dbReference>
<dbReference type="AlphaFoldDB" id="A0A8K0P567"/>
<feature type="compositionally biased region" description="Basic and acidic residues" evidence="1">
    <location>
        <begin position="1"/>
        <end position="43"/>
    </location>
</feature>
<comment type="caution">
    <text evidence="2">The sequence shown here is derived from an EMBL/GenBank/DDBJ whole genome shotgun (WGS) entry which is preliminary data.</text>
</comment>
<reference evidence="2" key="1">
    <citation type="submission" date="2013-04" db="EMBL/GenBank/DDBJ databases">
        <authorList>
            <person name="Qu J."/>
            <person name="Murali S.C."/>
            <person name="Bandaranaike D."/>
            <person name="Bellair M."/>
            <person name="Blankenburg K."/>
            <person name="Chao H."/>
            <person name="Dinh H."/>
            <person name="Doddapaneni H."/>
            <person name="Downs B."/>
            <person name="Dugan-Rocha S."/>
            <person name="Elkadiri S."/>
            <person name="Gnanaolivu R.D."/>
            <person name="Hernandez B."/>
            <person name="Javaid M."/>
            <person name="Jayaseelan J.C."/>
            <person name="Lee S."/>
            <person name="Li M."/>
            <person name="Ming W."/>
            <person name="Munidasa M."/>
            <person name="Muniz J."/>
            <person name="Nguyen L."/>
            <person name="Ongeri F."/>
            <person name="Osuji N."/>
            <person name="Pu L.-L."/>
            <person name="Puazo M."/>
            <person name="Qu C."/>
            <person name="Quiroz J."/>
            <person name="Raj R."/>
            <person name="Weissenberger G."/>
            <person name="Xin Y."/>
            <person name="Zou X."/>
            <person name="Han Y."/>
            <person name="Richards S."/>
            <person name="Worley K."/>
            <person name="Muzny D."/>
            <person name="Gibbs R."/>
        </authorList>
    </citation>
    <scope>NUCLEOTIDE SEQUENCE</scope>
    <source>
        <strain evidence="2">Sampled in the wild</strain>
    </source>
</reference>